<dbReference type="Gene3D" id="1.10.287.130">
    <property type="match status" value="1"/>
</dbReference>
<reference evidence="13 14" key="1">
    <citation type="submission" date="2020-11" db="EMBL/GenBank/DDBJ databases">
        <title>Genome seq and assembly of Sphingosinicella sp.</title>
        <authorList>
            <person name="Chhetri G."/>
        </authorList>
    </citation>
    <scope>NUCLEOTIDE SEQUENCE [LARGE SCALE GENOMIC DNA]</scope>
    <source>
        <strain evidence="13 14">UDD2</strain>
    </source>
</reference>
<dbReference type="Gene3D" id="3.30.565.10">
    <property type="entry name" value="Histidine kinase-like ATPase, C-terminal domain"/>
    <property type="match status" value="1"/>
</dbReference>
<sequence>MHAKREIVAKGKRVEAPQPFAREEHLRSILDAVPDAMVVIDERGLIISFSAAAEKMFGYREAELLGENVSRLMPSPDRERHDGYLRRYYETGQPKIIGIGRVTTARRRDGTTFPIDLHIGEARLGEDRVFTGFIHDLSERQETERQLHRLQSELAHVSRVTTMGTLATSIAHELNQPLTAIANYTETARELLKSPDPATLAIVQEALADCAQQSIRAGQIVRRLRDFISGGQPERRVESLSRLINEASAMALVSARERGVEVEISLDQDADAVLVDRIQIQQVLFNLMRNAMEAMEGSRTKILKIRSAQDAHGFVRVSVSDSGPGLDGDIAAKLFHPFISTKATGMGLGLSICQTIVRGHEGRIWAEPSRLGGTAFNFTLVNAGVKDG</sequence>
<dbReference type="Pfam" id="PF00989">
    <property type="entry name" value="PAS"/>
    <property type="match status" value="1"/>
</dbReference>
<evidence type="ECO:0000256" key="4">
    <source>
        <dbReference type="ARBA" id="ARBA00022679"/>
    </source>
</evidence>
<evidence type="ECO:0000256" key="10">
    <source>
        <dbReference type="ARBA" id="ARBA00070616"/>
    </source>
</evidence>
<name>A0A7T2LME3_9SPHN</name>
<dbReference type="SUPFAM" id="SSF47384">
    <property type="entry name" value="Homodimeric domain of signal transducing histidine kinase"/>
    <property type="match status" value="1"/>
</dbReference>
<dbReference type="CDD" id="cd00130">
    <property type="entry name" value="PAS"/>
    <property type="match status" value="1"/>
</dbReference>
<dbReference type="KEGG" id="sflv:IC614_11760"/>
<dbReference type="Pfam" id="PF02518">
    <property type="entry name" value="HATPase_c"/>
    <property type="match status" value="1"/>
</dbReference>
<keyword evidence="6" id="KW-0418">Kinase</keyword>
<dbReference type="NCBIfam" id="TIGR00229">
    <property type="entry name" value="sensory_box"/>
    <property type="match status" value="1"/>
</dbReference>
<dbReference type="Proteomes" id="UP000594873">
    <property type="component" value="Chromosome"/>
</dbReference>
<dbReference type="GO" id="GO:0000155">
    <property type="term" value="F:phosphorelay sensor kinase activity"/>
    <property type="evidence" value="ECO:0007669"/>
    <property type="project" value="InterPro"/>
</dbReference>
<evidence type="ECO:0000256" key="2">
    <source>
        <dbReference type="ARBA" id="ARBA00012438"/>
    </source>
</evidence>
<dbReference type="InterPro" id="IPR005467">
    <property type="entry name" value="His_kinase_dom"/>
</dbReference>
<proteinExistence type="predicted"/>
<dbReference type="InterPro" id="IPR013767">
    <property type="entry name" value="PAS_fold"/>
</dbReference>
<comment type="function">
    <text evidence="9">Putative oxygen sensor; modulates the activity of FixJ, a transcriptional activator of nitrogen fixation fixK gene. FixL probably acts as a kinase that phosphorylates FixJ.</text>
</comment>
<dbReference type="PANTHER" id="PTHR43065">
    <property type="entry name" value="SENSOR HISTIDINE KINASE"/>
    <property type="match status" value="1"/>
</dbReference>
<keyword evidence="8" id="KW-0902">Two-component regulatory system</keyword>
<dbReference type="InterPro" id="IPR004358">
    <property type="entry name" value="Sig_transdc_His_kin-like_C"/>
</dbReference>
<dbReference type="CDD" id="cd00082">
    <property type="entry name" value="HisKA"/>
    <property type="match status" value="1"/>
</dbReference>
<dbReference type="SUPFAM" id="SSF55785">
    <property type="entry name" value="PYP-like sensor domain (PAS domain)"/>
    <property type="match status" value="1"/>
</dbReference>
<dbReference type="InterPro" id="IPR035965">
    <property type="entry name" value="PAS-like_dom_sf"/>
</dbReference>
<dbReference type="SMART" id="SM00387">
    <property type="entry name" value="HATPase_c"/>
    <property type="match status" value="1"/>
</dbReference>
<evidence type="ECO:0000256" key="9">
    <source>
        <dbReference type="ARBA" id="ARBA00059827"/>
    </source>
</evidence>
<dbReference type="PROSITE" id="PS50112">
    <property type="entry name" value="PAS"/>
    <property type="match status" value="1"/>
</dbReference>
<evidence type="ECO:0000256" key="8">
    <source>
        <dbReference type="ARBA" id="ARBA00023012"/>
    </source>
</evidence>
<dbReference type="RefSeq" id="WP_200971643.1">
    <property type="nucleotide sequence ID" value="NZ_CP065592.1"/>
</dbReference>
<dbReference type="EMBL" id="CP065592">
    <property type="protein sequence ID" value="QPQ54967.1"/>
    <property type="molecule type" value="Genomic_DNA"/>
</dbReference>
<keyword evidence="4" id="KW-0808">Transferase</keyword>
<keyword evidence="14" id="KW-1185">Reference proteome</keyword>
<organism evidence="13 14">
    <name type="scientific">Allosphingosinicella flava</name>
    <dbReference type="NCBI Taxonomy" id="2771430"/>
    <lineage>
        <taxon>Bacteria</taxon>
        <taxon>Pseudomonadati</taxon>
        <taxon>Pseudomonadota</taxon>
        <taxon>Alphaproteobacteria</taxon>
        <taxon>Sphingomonadales</taxon>
        <taxon>Sphingomonadaceae</taxon>
        <taxon>Allosphingosinicella</taxon>
    </lineage>
</organism>
<dbReference type="InterPro" id="IPR003594">
    <property type="entry name" value="HATPase_dom"/>
</dbReference>
<dbReference type="InterPro" id="IPR036097">
    <property type="entry name" value="HisK_dim/P_sf"/>
</dbReference>
<dbReference type="SMART" id="SM00388">
    <property type="entry name" value="HisKA"/>
    <property type="match status" value="1"/>
</dbReference>
<dbReference type="InterPro" id="IPR036890">
    <property type="entry name" value="HATPase_C_sf"/>
</dbReference>
<dbReference type="GO" id="GO:0006355">
    <property type="term" value="P:regulation of DNA-templated transcription"/>
    <property type="evidence" value="ECO:0007669"/>
    <property type="project" value="InterPro"/>
</dbReference>
<evidence type="ECO:0000256" key="3">
    <source>
        <dbReference type="ARBA" id="ARBA00022553"/>
    </source>
</evidence>
<keyword evidence="7" id="KW-0067">ATP-binding</keyword>
<dbReference type="InterPro" id="IPR003661">
    <property type="entry name" value="HisK_dim/P_dom"/>
</dbReference>
<evidence type="ECO:0000256" key="1">
    <source>
        <dbReference type="ARBA" id="ARBA00000085"/>
    </source>
</evidence>
<dbReference type="PROSITE" id="PS50109">
    <property type="entry name" value="HIS_KIN"/>
    <property type="match status" value="1"/>
</dbReference>
<evidence type="ECO:0000313" key="13">
    <source>
        <dbReference type="EMBL" id="QPQ54967.1"/>
    </source>
</evidence>
<dbReference type="Gene3D" id="6.10.250.2580">
    <property type="match status" value="1"/>
</dbReference>
<evidence type="ECO:0000313" key="14">
    <source>
        <dbReference type="Proteomes" id="UP000594873"/>
    </source>
</evidence>
<evidence type="ECO:0000259" key="11">
    <source>
        <dbReference type="PROSITE" id="PS50109"/>
    </source>
</evidence>
<accession>A0A7T2LME3</accession>
<evidence type="ECO:0000259" key="12">
    <source>
        <dbReference type="PROSITE" id="PS50112"/>
    </source>
</evidence>
<keyword evidence="3" id="KW-0597">Phosphoprotein</keyword>
<dbReference type="SUPFAM" id="SSF55874">
    <property type="entry name" value="ATPase domain of HSP90 chaperone/DNA topoisomerase II/histidine kinase"/>
    <property type="match status" value="1"/>
</dbReference>
<dbReference type="PANTHER" id="PTHR43065:SF46">
    <property type="entry name" value="C4-DICARBOXYLATE TRANSPORT SENSOR PROTEIN DCTB"/>
    <property type="match status" value="1"/>
</dbReference>
<dbReference type="InterPro" id="IPR000014">
    <property type="entry name" value="PAS"/>
</dbReference>
<feature type="domain" description="PAS" evidence="12">
    <location>
        <begin position="22"/>
        <end position="92"/>
    </location>
</feature>
<gene>
    <name evidence="13" type="ORF">IC614_11760</name>
</gene>
<protein>
    <recommendedName>
        <fullName evidence="10">Sensor protein FixL</fullName>
        <ecNumber evidence="2">2.7.13.3</ecNumber>
    </recommendedName>
</protein>
<dbReference type="Gene3D" id="3.30.450.20">
    <property type="entry name" value="PAS domain"/>
    <property type="match status" value="1"/>
</dbReference>
<dbReference type="GO" id="GO:0005524">
    <property type="term" value="F:ATP binding"/>
    <property type="evidence" value="ECO:0007669"/>
    <property type="project" value="UniProtKB-KW"/>
</dbReference>
<evidence type="ECO:0000256" key="5">
    <source>
        <dbReference type="ARBA" id="ARBA00022741"/>
    </source>
</evidence>
<keyword evidence="5" id="KW-0547">Nucleotide-binding</keyword>
<dbReference type="EC" id="2.7.13.3" evidence="2"/>
<dbReference type="AlphaFoldDB" id="A0A7T2LME3"/>
<feature type="domain" description="Histidine kinase" evidence="11">
    <location>
        <begin position="169"/>
        <end position="384"/>
    </location>
</feature>
<dbReference type="FunFam" id="3.30.450.20:FF:000060">
    <property type="entry name" value="Sensor protein FixL"/>
    <property type="match status" value="1"/>
</dbReference>
<evidence type="ECO:0000256" key="7">
    <source>
        <dbReference type="ARBA" id="ARBA00022840"/>
    </source>
</evidence>
<dbReference type="PRINTS" id="PR00344">
    <property type="entry name" value="BCTRLSENSOR"/>
</dbReference>
<evidence type="ECO:0000256" key="6">
    <source>
        <dbReference type="ARBA" id="ARBA00022777"/>
    </source>
</evidence>
<comment type="catalytic activity">
    <reaction evidence="1">
        <text>ATP + protein L-histidine = ADP + protein N-phospho-L-histidine.</text>
        <dbReference type="EC" id="2.7.13.3"/>
    </reaction>
</comment>
<dbReference type="SMART" id="SM00091">
    <property type="entry name" value="PAS"/>
    <property type="match status" value="1"/>
</dbReference>
<dbReference type="Pfam" id="PF00512">
    <property type="entry name" value="HisKA"/>
    <property type="match status" value="1"/>
</dbReference>